<proteinExistence type="predicted"/>
<dbReference type="Proteomes" id="UP000242432">
    <property type="component" value="Unassembled WGS sequence"/>
</dbReference>
<dbReference type="EMBL" id="FUXX01000025">
    <property type="protein sequence ID" value="SKA64360.1"/>
    <property type="molecule type" value="Genomic_DNA"/>
</dbReference>
<reference evidence="2" key="1">
    <citation type="submission" date="2017-02" db="EMBL/GenBank/DDBJ databases">
        <authorList>
            <person name="Varghese N."/>
            <person name="Submissions S."/>
        </authorList>
    </citation>
    <scope>NUCLEOTIDE SEQUENCE [LARGE SCALE GENOMIC DNA]</scope>
    <source>
        <strain evidence="2">DSM 3072</strain>
    </source>
</reference>
<evidence type="ECO:0000313" key="2">
    <source>
        <dbReference type="Proteomes" id="UP000242432"/>
    </source>
</evidence>
<evidence type="ECO:0008006" key="3">
    <source>
        <dbReference type="Google" id="ProtNLM"/>
    </source>
</evidence>
<name>A0A1T4VHB9_9GAMM</name>
<keyword evidence="2" id="KW-1185">Reference proteome</keyword>
<sequence>MLYFCQNKVAFKQNNLNKFLRRLLQGDFIKQIVVYFQYKGSTILSEYKQYLRIRTLFEQLRLENIGTFTVNLPQNLIADNVIDANVLKVLEAERVSLISVYNATTELENLKREIVQRREELAIIVAHNQDKLQTEHCPLCGARYDDCSELVKHIESYGTQLS</sequence>
<evidence type="ECO:0000313" key="1">
    <source>
        <dbReference type="EMBL" id="SKA64360.1"/>
    </source>
</evidence>
<protein>
    <recommendedName>
        <fullName evidence="3">C2H2-type domain-containing protein</fullName>
    </recommendedName>
</protein>
<organism evidence="1 2">
    <name type="scientific">Succinivibrio dextrinosolvens DSM 3072</name>
    <dbReference type="NCBI Taxonomy" id="1123324"/>
    <lineage>
        <taxon>Bacteria</taxon>
        <taxon>Pseudomonadati</taxon>
        <taxon>Pseudomonadota</taxon>
        <taxon>Gammaproteobacteria</taxon>
        <taxon>Aeromonadales</taxon>
        <taxon>Succinivibrionaceae</taxon>
        <taxon>Succinivibrio</taxon>
    </lineage>
</organism>
<dbReference type="AlphaFoldDB" id="A0A1T4VHB9"/>
<gene>
    <name evidence="1" type="ORF">SAMN02745213_01527</name>
</gene>
<accession>A0A1T4VHB9</accession>